<evidence type="ECO:0000313" key="2">
    <source>
        <dbReference type="EMBL" id="KAF0444675.1"/>
    </source>
</evidence>
<keyword evidence="3" id="KW-1185">Reference proteome</keyword>
<name>A0A8H4A7I4_GIGMA</name>
<dbReference type="OrthoDB" id="2429060at2759"/>
<comment type="caution">
    <text evidence="2">The sequence shown here is derived from an EMBL/GenBank/DDBJ whole genome shotgun (WGS) entry which is preliminary data.</text>
</comment>
<proteinExistence type="predicted"/>
<evidence type="ECO:0000256" key="1">
    <source>
        <dbReference type="SAM" id="MobiDB-lite"/>
    </source>
</evidence>
<dbReference type="AlphaFoldDB" id="A0A8H4A7I4"/>
<dbReference type="Proteomes" id="UP000439903">
    <property type="component" value="Unassembled WGS sequence"/>
</dbReference>
<dbReference type="EMBL" id="WTPW01001294">
    <property type="protein sequence ID" value="KAF0444675.1"/>
    <property type="molecule type" value="Genomic_DNA"/>
</dbReference>
<sequence>MGRHSFDWLIFDDLPVIARFQAATINRNSGENPNDRKRNSGNGKDSKNINNGEESENHGGNGGGGGGNSGEADVDDSQFVRVLSVAKAEEDKGNKHYQSFYINALLSAKINNEAILNFSIEFDQCGIGEMLNKNVNHLRNVVFVSKGAYSPRQIGPKDYEIPKGLKIKFLQMMKTCPQITHELEVSFNNGINFNEELANLANNLKEDLRILNLNFEGNTNPLD</sequence>
<accession>A0A8H4A7I4</accession>
<evidence type="ECO:0000313" key="3">
    <source>
        <dbReference type="Proteomes" id="UP000439903"/>
    </source>
</evidence>
<protein>
    <submittedName>
        <fullName evidence="2">Uncharacterized protein</fullName>
    </submittedName>
</protein>
<feature type="compositionally biased region" description="Gly residues" evidence="1">
    <location>
        <begin position="59"/>
        <end position="69"/>
    </location>
</feature>
<organism evidence="2 3">
    <name type="scientific">Gigaspora margarita</name>
    <dbReference type="NCBI Taxonomy" id="4874"/>
    <lineage>
        <taxon>Eukaryota</taxon>
        <taxon>Fungi</taxon>
        <taxon>Fungi incertae sedis</taxon>
        <taxon>Mucoromycota</taxon>
        <taxon>Glomeromycotina</taxon>
        <taxon>Glomeromycetes</taxon>
        <taxon>Diversisporales</taxon>
        <taxon>Gigasporaceae</taxon>
        <taxon>Gigaspora</taxon>
    </lineage>
</organism>
<gene>
    <name evidence="2" type="ORF">F8M41_003345</name>
</gene>
<reference evidence="2 3" key="1">
    <citation type="journal article" date="2019" name="Environ. Microbiol.">
        <title>At the nexus of three kingdoms: the genome of the mycorrhizal fungus Gigaspora margarita provides insights into plant, endobacterial and fungal interactions.</title>
        <authorList>
            <person name="Venice F."/>
            <person name="Ghignone S."/>
            <person name="Salvioli di Fossalunga A."/>
            <person name="Amselem J."/>
            <person name="Novero M."/>
            <person name="Xianan X."/>
            <person name="Sedzielewska Toro K."/>
            <person name="Morin E."/>
            <person name="Lipzen A."/>
            <person name="Grigoriev I.V."/>
            <person name="Henrissat B."/>
            <person name="Martin F.M."/>
            <person name="Bonfante P."/>
        </authorList>
    </citation>
    <scope>NUCLEOTIDE SEQUENCE [LARGE SCALE GENOMIC DNA]</scope>
    <source>
        <strain evidence="2 3">BEG34</strain>
    </source>
</reference>
<feature type="region of interest" description="Disordered" evidence="1">
    <location>
        <begin position="27"/>
        <end position="71"/>
    </location>
</feature>